<dbReference type="GO" id="GO:0008171">
    <property type="term" value="F:O-methyltransferase activity"/>
    <property type="evidence" value="ECO:0007669"/>
    <property type="project" value="InterPro"/>
</dbReference>
<dbReference type="SUPFAM" id="SSF53335">
    <property type="entry name" value="S-adenosyl-L-methionine-dependent methyltransferases"/>
    <property type="match status" value="1"/>
</dbReference>
<sequence>MTDIELNWKFSDDLVVESDALSKARQQSHELGIDAIAPSVGAQTAVIAAATGARSILEVGTGAGVSGIWLLTGAPGATLTSIDTEIDHQQHARANFIEAGIPANRVRLITGKAADVLPRMNESSYDIVFVDADPQSVIEYVEHALRLARPGGTVLVAHALWRGRVANPTQRDDLATGFRTLLTEIASSRAVISALSPVGDGLLQITKLRA</sequence>
<reference evidence="4 5" key="1">
    <citation type="submission" date="2016-10" db="EMBL/GenBank/DDBJ databases">
        <authorList>
            <person name="de Groot N.N."/>
        </authorList>
    </citation>
    <scope>NUCLEOTIDE SEQUENCE [LARGE SCALE GENOMIC DNA]</scope>
    <source>
        <strain evidence="4 5">CGMCC 1.5382</strain>
    </source>
</reference>
<dbReference type="GO" id="GO:0008757">
    <property type="term" value="F:S-adenosylmethionine-dependent methyltransferase activity"/>
    <property type="evidence" value="ECO:0007669"/>
    <property type="project" value="TreeGrafter"/>
</dbReference>
<dbReference type="CDD" id="cd02440">
    <property type="entry name" value="AdoMet_MTases"/>
    <property type="match status" value="1"/>
</dbReference>
<dbReference type="GO" id="GO:0032259">
    <property type="term" value="P:methylation"/>
    <property type="evidence" value="ECO:0007669"/>
    <property type="project" value="UniProtKB-KW"/>
</dbReference>
<dbReference type="InterPro" id="IPR002935">
    <property type="entry name" value="SAM_O-MeTrfase"/>
</dbReference>
<evidence type="ECO:0000256" key="1">
    <source>
        <dbReference type="ARBA" id="ARBA00022603"/>
    </source>
</evidence>
<dbReference type="AlphaFoldDB" id="A0A1G9HIP8"/>
<keyword evidence="2 4" id="KW-0808">Transferase</keyword>
<protein>
    <submittedName>
        <fullName evidence="4">Predicted O-methyltransferase YrrM</fullName>
    </submittedName>
</protein>
<evidence type="ECO:0000256" key="2">
    <source>
        <dbReference type="ARBA" id="ARBA00022679"/>
    </source>
</evidence>
<dbReference type="InterPro" id="IPR029063">
    <property type="entry name" value="SAM-dependent_MTases_sf"/>
</dbReference>
<evidence type="ECO:0000256" key="3">
    <source>
        <dbReference type="ARBA" id="ARBA00022691"/>
    </source>
</evidence>
<dbReference type="InterPro" id="IPR050362">
    <property type="entry name" value="Cation-dep_OMT"/>
</dbReference>
<dbReference type="EMBL" id="FNFU01000032">
    <property type="protein sequence ID" value="SDL12861.1"/>
    <property type="molecule type" value="Genomic_DNA"/>
</dbReference>
<dbReference type="Pfam" id="PF01596">
    <property type="entry name" value="Methyltransf_3"/>
    <property type="match status" value="1"/>
</dbReference>
<gene>
    <name evidence="4" type="ORF">SAMN05216282_1327</name>
</gene>
<proteinExistence type="predicted"/>
<organism evidence="4 5">
    <name type="scientific">Cryobacterium psychrotolerans</name>
    <dbReference type="NCBI Taxonomy" id="386301"/>
    <lineage>
        <taxon>Bacteria</taxon>
        <taxon>Bacillati</taxon>
        <taxon>Actinomycetota</taxon>
        <taxon>Actinomycetes</taxon>
        <taxon>Micrococcales</taxon>
        <taxon>Microbacteriaceae</taxon>
        <taxon>Cryobacterium</taxon>
    </lineage>
</organism>
<evidence type="ECO:0000313" key="5">
    <source>
        <dbReference type="Proteomes" id="UP000198701"/>
    </source>
</evidence>
<keyword evidence="1 4" id="KW-0489">Methyltransferase</keyword>
<accession>A0A1G9HIP8</accession>
<keyword evidence="3" id="KW-0949">S-adenosyl-L-methionine</keyword>
<dbReference type="RefSeq" id="WP_092325248.1">
    <property type="nucleotide sequence ID" value="NZ_FNFU01000032.1"/>
</dbReference>
<dbReference type="PANTHER" id="PTHR10509">
    <property type="entry name" value="O-METHYLTRANSFERASE-RELATED"/>
    <property type="match status" value="1"/>
</dbReference>
<dbReference type="PROSITE" id="PS51682">
    <property type="entry name" value="SAM_OMT_I"/>
    <property type="match status" value="1"/>
</dbReference>
<dbReference type="Gene3D" id="3.40.50.150">
    <property type="entry name" value="Vaccinia Virus protein VP39"/>
    <property type="match status" value="1"/>
</dbReference>
<dbReference type="Proteomes" id="UP000198701">
    <property type="component" value="Unassembled WGS sequence"/>
</dbReference>
<evidence type="ECO:0000313" key="4">
    <source>
        <dbReference type="EMBL" id="SDL12861.1"/>
    </source>
</evidence>
<keyword evidence="5" id="KW-1185">Reference proteome</keyword>
<dbReference type="PANTHER" id="PTHR10509:SF85">
    <property type="entry name" value="O-METHYLTRANSFERASE RV1220C-RELATED"/>
    <property type="match status" value="1"/>
</dbReference>
<dbReference type="STRING" id="386301.SAMN05216282_1327"/>
<dbReference type="OrthoDB" id="4774874at2"/>
<name>A0A1G9HIP8_9MICO</name>